<evidence type="ECO:0000313" key="2">
    <source>
        <dbReference type="Proteomes" id="UP000078463"/>
    </source>
</evidence>
<gene>
    <name evidence="1" type="ORF">A8O14_10185</name>
</gene>
<organism evidence="1 2">
    <name type="scientific">Polynucleobacter wuianus</name>
    <dbReference type="NCBI Taxonomy" id="1743168"/>
    <lineage>
        <taxon>Bacteria</taxon>
        <taxon>Pseudomonadati</taxon>
        <taxon>Pseudomonadota</taxon>
        <taxon>Betaproteobacteria</taxon>
        <taxon>Burkholderiales</taxon>
        <taxon>Burkholderiaceae</taxon>
        <taxon>Polynucleobacter</taxon>
    </lineage>
</organism>
<dbReference type="STRING" id="1743168.A8O14_10185"/>
<dbReference type="KEGG" id="pwu:A8O14_10185"/>
<keyword evidence="2" id="KW-1185">Reference proteome</keyword>
<sequence>MSTENSEAIRKQVEQYLSNKDLEIELEDANKEYTIIYSTNILAQESDDTSKLTRNYWINQNKNGGQISSPWGSYEHVQQSSLVANLLIFAKYKIKSITKGWKLVCQKCGSEQQGPIWRNSLKSCEQCGTQYKSEDKTKIAAS</sequence>
<proteinExistence type="predicted"/>
<reference evidence="2" key="1">
    <citation type="submission" date="2016-05" db="EMBL/GenBank/DDBJ databases">
        <title>Polynucleobacter sp. QLW-P1FAT50C-4 genome.</title>
        <authorList>
            <person name="Hahn M.W."/>
        </authorList>
    </citation>
    <scope>NUCLEOTIDE SEQUENCE [LARGE SCALE GENOMIC DNA]</scope>
    <source>
        <strain evidence="2">QLW-P1FAT50C-4</strain>
    </source>
</reference>
<dbReference type="EMBL" id="CP015922">
    <property type="protein sequence ID" value="ANJ00409.1"/>
    <property type="molecule type" value="Genomic_DNA"/>
</dbReference>
<protein>
    <submittedName>
        <fullName evidence="1">Uncharacterized protein</fullName>
    </submittedName>
</protein>
<dbReference type="RefSeq" id="WP_068949407.1">
    <property type="nucleotide sequence ID" value="NZ_CP015922.1"/>
</dbReference>
<dbReference type="AlphaFoldDB" id="A0A191UHB7"/>
<evidence type="ECO:0000313" key="1">
    <source>
        <dbReference type="EMBL" id="ANJ00409.1"/>
    </source>
</evidence>
<dbReference type="Proteomes" id="UP000078463">
    <property type="component" value="Chromosome"/>
</dbReference>
<accession>A0A191UHB7</accession>
<dbReference type="OrthoDB" id="9135495at2"/>
<name>A0A191UHB7_9BURK</name>